<feature type="active site" description="Proton acceptor" evidence="4">
    <location>
        <position position="118"/>
    </location>
</feature>
<evidence type="ECO:0000256" key="3">
    <source>
        <dbReference type="ARBA" id="ARBA00023027"/>
    </source>
</evidence>
<dbReference type="OrthoDB" id="9800582at2"/>
<keyword evidence="7" id="KW-1185">Reference proteome</keyword>
<evidence type="ECO:0000313" key="7">
    <source>
        <dbReference type="Proteomes" id="UP000182152"/>
    </source>
</evidence>
<keyword evidence="4" id="KW-0479">Metal-binding</keyword>
<dbReference type="GO" id="GO:0070403">
    <property type="term" value="F:NAD+ binding"/>
    <property type="evidence" value="ECO:0007669"/>
    <property type="project" value="InterPro"/>
</dbReference>
<dbReference type="Proteomes" id="UP000182152">
    <property type="component" value="Unassembled WGS sequence"/>
</dbReference>
<dbReference type="InterPro" id="IPR029035">
    <property type="entry name" value="DHS-like_NAD/FAD-binding_dom"/>
</dbReference>
<accession>A0A1L8WAN7</accession>
<dbReference type="Gene3D" id="3.30.1600.10">
    <property type="entry name" value="SIR2/SIRT2 'Small Domain"/>
    <property type="match status" value="1"/>
</dbReference>
<dbReference type="EMBL" id="JXLB01000027">
    <property type="protein sequence ID" value="OJG78104.1"/>
    <property type="molecule type" value="Genomic_DNA"/>
</dbReference>
<dbReference type="InterPro" id="IPR026591">
    <property type="entry name" value="Sirtuin_cat_small_dom_sf"/>
</dbReference>
<dbReference type="InterPro" id="IPR026590">
    <property type="entry name" value="Ssirtuin_cat_dom"/>
</dbReference>
<dbReference type="GO" id="GO:0017136">
    <property type="term" value="F:histone deacetylase activity, NAD-dependent"/>
    <property type="evidence" value="ECO:0007669"/>
    <property type="project" value="TreeGrafter"/>
</dbReference>
<dbReference type="GO" id="GO:0046872">
    <property type="term" value="F:metal ion binding"/>
    <property type="evidence" value="ECO:0007669"/>
    <property type="project" value="UniProtKB-KW"/>
</dbReference>
<dbReference type="PROSITE" id="PS50305">
    <property type="entry name" value="SIRTUIN"/>
    <property type="match status" value="1"/>
</dbReference>
<evidence type="ECO:0000256" key="1">
    <source>
        <dbReference type="ARBA" id="ARBA00012928"/>
    </source>
</evidence>
<feature type="binding site" evidence="4">
    <location>
        <position position="144"/>
    </location>
    <ligand>
        <name>Zn(2+)</name>
        <dbReference type="ChEBI" id="CHEBI:29105"/>
    </ligand>
</feature>
<evidence type="ECO:0000313" key="6">
    <source>
        <dbReference type="EMBL" id="OJG78104.1"/>
    </source>
</evidence>
<organism evidence="6 7">
    <name type="scientific">Enterococcus ratti</name>
    <dbReference type="NCBI Taxonomy" id="150033"/>
    <lineage>
        <taxon>Bacteria</taxon>
        <taxon>Bacillati</taxon>
        <taxon>Bacillota</taxon>
        <taxon>Bacilli</taxon>
        <taxon>Lactobacillales</taxon>
        <taxon>Enterococcaceae</taxon>
        <taxon>Enterococcus</taxon>
    </lineage>
</organism>
<dbReference type="EC" id="2.3.1.286" evidence="1"/>
<dbReference type="PANTHER" id="PTHR11085:SF4">
    <property type="entry name" value="NAD-DEPENDENT PROTEIN DEACYLASE"/>
    <property type="match status" value="1"/>
</dbReference>
<proteinExistence type="predicted"/>
<feature type="domain" description="Deacetylase sirtuin-type" evidence="5">
    <location>
        <begin position="1"/>
        <end position="239"/>
    </location>
</feature>
<protein>
    <recommendedName>
        <fullName evidence="1">protein acetyllysine N-acetyltransferase</fullName>
        <ecNumber evidence="1">2.3.1.286</ecNumber>
    </recommendedName>
</protein>
<dbReference type="InterPro" id="IPR050134">
    <property type="entry name" value="NAD-dep_sirtuin_deacylases"/>
</dbReference>
<reference evidence="6 7" key="1">
    <citation type="submission" date="2014-12" db="EMBL/GenBank/DDBJ databases">
        <title>Draft genome sequences of 29 type strains of Enterococci.</title>
        <authorList>
            <person name="Zhong Z."/>
            <person name="Sun Z."/>
            <person name="Liu W."/>
            <person name="Zhang W."/>
            <person name="Zhang H."/>
        </authorList>
    </citation>
    <scope>NUCLEOTIDE SEQUENCE [LARGE SCALE GENOMIC DNA]</scope>
    <source>
        <strain evidence="6 7">DSM 15687</strain>
    </source>
</reference>
<comment type="caution">
    <text evidence="6">The sequence shown here is derived from an EMBL/GenBank/DDBJ whole genome shotgun (WGS) entry which is preliminary data.</text>
</comment>
<name>A0A1L8WAN7_9ENTE</name>
<dbReference type="STRING" id="150033.RV14_GL001253"/>
<dbReference type="SUPFAM" id="SSF52467">
    <property type="entry name" value="DHS-like NAD/FAD-binding domain"/>
    <property type="match status" value="1"/>
</dbReference>
<dbReference type="NCBIfam" id="NF001752">
    <property type="entry name" value="PRK00481.1-1"/>
    <property type="match status" value="1"/>
</dbReference>
<dbReference type="Gene3D" id="3.40.50.1220">
    <property type="entry name" value="TPP-binding domain"/>
    <property type="match status" value="1"/>
</dbReference>
<dbReference type="PANTHER" id="PTHR11085">
    <property type="entry name" value="NAD-DEPENDENT PROTEIN DEACYLASE SIRTUIN-5, MITOCHONDRIAL-RELATED"/>
    <property type="match status" value="1"/>
</dbReference>
<evidence type="ECO:0000256" key="4">
    <source>
        <dbReference type="PROSITE-ProRule" id="PRU00236"/>
    </source>
</evidence>
<gene>
    <name evidence="6" type="ORF">RV14_GL001253</name>
</gene>
<keyword evidence="3" id="KW-0520">NAD</keyword>
<dbReference type="RefSeq" id="WP_071856203.1">
    <property type="nucleotide sequence ID" value="NZ_JXLB01000027.1"/>
</dbReference>
<sequence>MKKLTVAEAVKNIIESPRITFLTGAGISTPSDIPDYRSLKGIYQGIERPEYLLSDEAMIQEPKKFYSFVKKLYHPDAKPNIIHLEMAKLETQKKVWIISQNIDGLHEKAGSQKLVNFHGNLYHCYCRKCGKTVSWKTYLQTDRHETCDGQLRPNIVLYGEEFTNKTMEQSVLAVSQATLVVIIGTSFQVHPFCDLIQFRSPSSRILVINQESIELAQEYDFLQTNGTIVFEELAKRSNL</sequence>
<keyword evidence="2" id="KW-0808">Transferase</keyword>
<dbReference type="Pfam" id="PF02146">
    <property type="entry name" value="SIR2"/>
    <property type="match status" value="1"/>
</dbReference>
<feature type="binding site" evidence="4">
    <location>
        <position position="126"/>
    </location>
    <ligand>
        <name>Zn(2+)</name>
        <dbReference type="ChEBI" id="CHEBI:29105"/>
    </ligand>
</feature>
<feature type="binding site" evidence="4">
    <location>
        <position position="147"/>
    </location>
    <ligand>
        <name>Zn(2+)</name>
        <dbReference type="ChEBI" id="CHEBI:29105"/>
    </ligand>
</feature>
<feature type="binding site" evidence="4">
    <location>
        <position position="129"/>
    </location>
    <ligand>
        <name>Zn(2+)</name>
        <dbReference type="ChEBI" id="CHEBI:29105"/>
    </ligand>
</feature>
<dbReference type="AlphaFoldDB" id="A0A1L8WAN7"/>
<evidence type="ECO:0000256" key="2">
    <source>
        <dbReference type="ARBA" id="ARBA00022679"/>
    </source>
</evidence>
<evidence type="ECO:0000259" key="5">
    <source>
        <dbReference type="PROSITE" id="PS50305"/>
    </source>
</evidence>
<dbReference type="InterPro" id="IPR003000">
    <property type="entry name" value="Sirtuin"/>
</dbReference>
<keyword evidence="4" id="KW-0862">Zinc</keyword>